<comment type="similarity">
    <text evidence="1">Belongs to the AHA1 family.</text>
</comment>
<dbReference type="EMBL" id="BCNV01000001">
    <property type="protein sequence ID" value="GAS80486.1"/>
    <property type="molecule type" value="Genomic_DNA"/>
</dbReference>
<evidence type="ECO:0000259" key="2">
    <source>
        <dbReference type="Pfam" id="PF08327"/>
    </source>
</evidence>
<dbReference type="Pfam" id="PF08327">
    <property type="entry name" value="AHSA1"/>
    <property type="match status" value="1"/>
</dbReference>
<proteinExistence type="inferred from homology"/>
<dbReference type="Gene3D" id="3.30.530.20">
    <property type="match status" value="1"/>
</dbReference>
<dbReference type="RefSeq" id="WP_062833368.1">
    <property type="nucleotide sequence ID" value="NZ_BCNV01000001.1"/>
</dbReference>
<evidence type="ECO:0000313" key="4">
    <source>
        <dbReference type="Proteomes" id="UP000069697"/>
    </source>
</evidence>
<accession>A0A100VIL2</accession>
<protein>
    <submittedName>
        <fullName evidence="3">Activator of Hsp90 ATPase</fullName>
    </submittedName>
</protein>
<name>A0A100VIL2_PAEAM</name>
<dbReference type="Proteomes" id="UP000069697">
    <property type="component" value="Unassembled WGS sequence"/>
</dbReference>
<dbReference type="SUPFAM" id="SSF55961">
    <property type="entry name" value="Bet v1-like"/>
    <property type="match status" value="1"/>
</dbReference>
<evidence type="ECO:0000256" key="1">
    <source>
        <dbReference type="ARBA" id="ARBA00006817"/>
    </source>
</evidence>
<gene>
    <name evidence="3" type="ORF">PAHA3_0556</name>
</gene>
<organism evidence="3 4">
    <name type="scientific">Paenibacillus amylolyticus</name>
    <dbReference type="NCBI Taxonomy" id="1451"/>
    <lineage>
        <taxon>Bacteria</taxon>
        <taxon>Bacillati</taxon>
        <taxon>Bacillota</taxon>
        <taxon>Bacilli</taxon>
        <taxon>Bacillales</taxon>
        <taxon>Paenibacillaceae</taxon>
        <taxon>Paenibacillus</taxon>
    </lineage>
</organism>
<dbReference type="InterPro" id="IPR013538">
    <property type="entry name" value="ASHA1/2-like_C"/>
</dbReference>
<reference evidence="3 4" key="1">
    <citation type="journal article" date="2016" name="Genome Announc.">
        <title>Draft Genome Sequence of Paenibacillus amylolyticus Heshi-A3, Isolated from Fermented Rice Bran in a Japanese Fermented Seafood Dish.</title>
        <authorList>
            <person name="Akuzawa S."/>
            <person name="Nagaoka J."/>
            <person name="Kanekatsu M."/>
            <person name="Kubota E."/>
            <person name="Ohtake R."/>
            <person name="Suzuki T."/>
            <person name="Kanesaki Y."/>
        </authorList>
    </citation>
    <scope>NUCLEOTIDE SEQUENCE [LARGE SCALE GENOMIC DNA]</scope>
    <source>
        <strain evidence="3 4">Heshi-A3</strain>
    </source>
</reference>
<comment type="caution">
    <text evidence="3">The sequence shown here is derived from an EMBL/GenBank/DDBJ whole genome shotgun (WGS) entry which is preliminary data.</text>
</comment>
<feature type="domain" description="Activator of Hsp90 ATPase homologue 1/2-like C-terminal" evidence="2">
    <location>
        <begin position="9"/>
        <end position="96"/>
    </location>
</feature>
<sequence length="108" mass="12447">MHYTYLYKVVQNEPKVGGTWEIVDHREGKDYRAIGEYLEIDPPSRLVLTFEMPQFSETVDTLTVEVTSHGERSEMTFTQHIIVPHEEGWTGDDIEKAILKYNTGSEQG</sequence>
<dbReference type="InterPro" id="IPR023393">
    <property type="entry name" value="START-like_dom_sf"/>
</dbReference>
<dbReference type="AlphaFoldDB" id="A0A100VIL2"/>
<reference evidence="4" key="2">
    <citation type="submission" date="2016-01" db="EMBL/GenBank/DDBJ databases">
        <title>Draft Genome Sequence of Paenibacillus amylolyticus Heshi-A3 that Was Isolated from Fermented Rice Bran with Aging Salted Mackerel, Which Was Named Heshiko as Traditional Fermented Seafood in Japan.</title>
        <authorList>
            <person name="Akuzawa S."/>
            <person name="Nakagawa J."/>
            <person name="Kanekatsu T."/>
            <person name="Kubota E."/>
            <person name="Ohtake R."/>
            <person name="Suzuki T."/>
            <person name="Kanesaki Y."/>
        </authorList>
    </citation>
    <scope>NUCLEOTIDE SEQUENCE [LARGE SCALE GENOMIC DNA]</scope>
    <source>
        <strain evidence="4">Heshi-A3</strain>
    </source>
</reference>
<dbReference type="CDD" id="cd07814">
    <property type="entry name" value="SRPBCC_CalC_Aha1-like"/>
    <property type="match status" value="1"/>
</dbReference>
<evidence type="ECO:0000313" key="3">
    <source>
        <dbReference type="EMBL" id="GAS80486.1"/>
    </source>
</evidence>